<keyword evidence="2" id="KW-1185">Reference proteome</keyword>
<dbReference type="EMBL" id="VWOX01000003">
    <property type="protein sequence ID" value="KAA5545179.1"/>
    <property type="molecule type" value="Genomic_DNA"/>
</dbReference>
<dbReference type="RefSeq" id="WP_150075447.1">
    <property type="nucleotide sequence ID" value="NZ_VWOX01000003.1"/>
</dbReference>
<evidence type="ECO:0000313" key="2">
    <source>
        <dbReference type="Proteomes" id="UP000324479"/>
    </source>
</evidence>
<dbReference type="Proteomes" id="UP000324479">
    <property type="component" value="Unassembled WGS sequence"/>
</dbReference>
<sequence length="409" mass="44179">MASREFPENVRFDTRTFDLASGTVWEFHASTDQTSQNVVDETIAALSAPDDFPPLGSAIVPGDRVAIAVDPNVPQIDAVLEGVLTALRDTAAEQIEIVVWDEATNETLDKIEKSAGGSLVTRHQCDMRQTLCYLAADVNADPIYLNRALVEADLVLPIIAVRPSEVADRRDLTGVFPSLSDSATRLRFFQKVQAGEANRTAMKSGNTIAQEVPWLLGVQLILAVTANSQGQAGEIRAGTTESLAQRISPQLGHPDPVPPPAALVIAALDGDQQQQTWENVVRAAKAAKEHAEPEGTIVIWSSLRQVPSGALLTMDDDPEGLPRTDRKAVEAIQDEPSQTLPRWDASEPMALTLQEILRQHRVLLHSELPGETVEPLGMGVIENAEQLSKLSQGFDTCAVLRAAQFASGQ</sequence>
<evidence type="ECO:0000313" key="1">
    <source>
        <dbReference type="EMBL" id="KAA5545179.1"/>
    </source>
</evidence>
<organism evidence="1 2">
    <name type="scientific">Roseiconus nitratireducens</name>
    <dbReference type="NCBI Taxonomy" id="2605748"/>
    <lineage>
        <taxon>Bacteria</taxon>
        <taxon>Pseudomonadati</taxon>
        <taxon>Planctomycetota</taxon>
        <taxon>Planctomycetia</taxon>
        <taxon>Pirellulales</taxon>
        <taxon>Pirellulaceae</taxon>
        <taxon>Roseiconus</taxon>
    </lineage>
</organism>
<reference evidence="1 2" key="1">
    <citation type="submission" date="2019-08" db="EMBL/GenBank/DDBJ databases">
        <authorList>
            <person name="Dhanesh K."/>
            <person name="Kumar G."/>
            <person name="Sasikala C."/>
            <person name="Venkata Ramana C."/>
        </authorList>
    </citation>
    <scope>NUCLEOTIDE SEQUENCE [LARGE SCALE GENOMIC DNA]</scope>
    <source>
        <strain evidence="1 2">JC645</strain>
    </source>
</reference>
<name>A0A5M6DG42_9BACT</name>
<protein>
    <submittedName>
        <fullName evidence="1">DUF2088 domain-containing protein</fullName>
    </submittedName>
</protein>
<comment type="caution">
    <text evidence="1">The sequence shown here is derived from an EMBL/GenBank/DDBJ whole genome shotgun (WGS) entry which is preliminary data.</text>
</comment>
<gene>
    <name evidence="1" type="ORF">FYK55_05755</name>
</gene>
<proteinExistence type="predicted"/>
<accession>A0A5M6DG42</accession>
<dbReference type="Gene3D" id="3.40.50.11440">
    <property type="match status" value="1"/>
</dbReference>
<dbReference type="AlphaFoldDB" id="A0A5M6DG42"/>